<dbReference type="InterPro" id="IPR031009">
    <property type="entry name" value="Tcm_partner"/>
</dbReference>
<keyword evidence="3" id="KW-1185">Reference proteome</keyword>
<dbReference type="RefSeq" id="WP_087284123.1">
    <property type="nucleotide sequence ID" value="NZ_CP021455.1"/>
</dbReference>
<dbReference type="KEGG" id="cser:CCO03_03790"/>
<sequence length="427" mass="48404">MAESHYDWRNGPAEIDPHSVTKHEVLVGYLIRYFEQRTLNARGRERLRITLVDGFCGGGLYTLKGRGTEVLGSPLRMLDAVKEASVRVNAQRTKPIELDVQYIFIDKDVRALSHLKQVLHDRGYGAQIGQSIHVIHDDFASASPTVFRLIKAHTPLVHTALFFLDQYGYSEVPAPLIQRIFAESPKSEVVLTFHVSAFATYTNDEFTDKVSSKLAIDIRSALGGRTIEQIKEEDSADWRRFIQAALYQALVKDCGAEYFTPFFIRGEGSGHGEYWLVHLSRHPRAQDVMKQVHWERQNHSIHYGGAGLDMLATHMMGFRQEFEGGFVFDDAAQDLSADVLPQHLAKNIFKRTQPVQLGELYASTCNTSPGTSLMYKDALQRLSGEKDIVIRSEDGTVRRLARYMRDTDWVERNRQGSLFVVSQRGDL</sequence>
<gene>
    <name evidence="2" type="ORF">CCO03_03790</name>
</gene>
<dbReference type="AlphaFoldDB" id="A0A1Y0ESI0"/>
<accession>A0A1Y0ESI0</accession>
<evidence type="ECO:0000259" key="1">
    <source>
        <dbReference type="Pfam" id="PF22560"/>
    </source>
</evidence>
<name>A0A1Y0ESI0_9BURK</name>
<protein>
    <recommendedName>
        <fullName evidence="1">GMT-like wHTH domain-containing protein</fullName>
    </recommendedName>
</protein>
<dbReference type="EMBL" id="CP021455">
    <property type="protein sequence ID" value="ARU06635.1"/>
    <property type="molecule type" value="Genomic_DNA"/>
</dbReference>
<dbReference type="Pfam" id="PF22560">
    <property type="entry name" value="GMT-wHTH"/>
    <property type="match status" value="1"/>
</dbReference>
<evidence type="ECO:0000313" key="3">
    <source>
        <dbReference type="Proteomes" id="UP000196138"/>
    </source>
</evidence>
<organism evidence="2 3">
    <name type="scientific">Comamonas serinivorans</name>
    <dbReference type="NCBI Taxonomy" id="1082851"/>
    <lineage>
        <taxon>Bacteria</taxon>
        <taxon>Pseudomonadati</taxon>
        <taxon>Pseudomonadota</taxon>
        <taxon>Betaproteobacteria</taxon>
        <taxon>Burkholderiales</taxon>
        <taxon>Comamonadaceae</taxon>
        <taxon>Comamonas</taxon>
    </lineage>
</organism>
<evidence type="ECO:0000313" key="2">
    <source>
        <dbReference type="EMBL" id="ARU06635.1"/>
    </source>
</evidence>
<dbReference type="OrthoDB" id="275124at2"/>
<dbReference type="Proteomes" id="UP000196138">
    <property type="component" value="Chromosome"/>
</dbReference>
<dbReference type="NCBIfam" id="TIGR04474">
    <property type="entry name" value="tcm_partner"/>
    <property type="match status" value="1"/>
</dbReference>
<feature type="domain" description="GMT-like wHTH" evidence="1">
    <location>
        <begin position="323"/>
        <end position="395"/>
    </location>
</feature>
<dbReference type="InterPro" id="IPR054339">
    <property type="entry name" value="GMT_wHTH"/>
</dbReference>
<proteinExistence type="predicted"/>
<reference evidence="2 3" key="1">
    <citation type="submission" date="2017-05" db="EMBL/GenBank/DDBJ databases">
        <authorList>
            <person name="Song R."/>
            <person name="Chenine A.L."/>
            <person name="Ruprecht R.M."/>
        </authorList>
    </citation>
    <scope>NUCLEOTIDE SEQUENCE [LARGE SCALE GENOMIC DNA]</scope>
    <source>
        <strain evidence="2 3">DSM 26136</strain>
    </source>
</reference>